<evidence type="ECO:0000313" key="3">
    <source>
        <dbReference type="Proteomes" id="UP000284824"/>
    </source>
</evidence>
<keyword evidence="1" id="KW-0812">Transmembrane</keyword>
<dbReference type="RefSeq" id="WP_127935214.1">
    <property type="nucleotide sequence ID" value="NZ_SAUN01000001.1"/>
</dbReference>
<proteinExistence type="predicted"/>
<feature type="transmembrane region" description="Helical" evidence="1">
    <location>
        <begin position="94"/>
        <end position="123"/>
    </location>
</feature>
<accession>A0A438MC05</accession>
<protein>
    <recommendedName>
        <fullName evidence="4">DUF4386 family protein</fullName>
    </recommendedName>
</protein>
<feature type="transmembrane region" description="Helical" evidence="1">
    <location>
        <begin position="21"/>
        <end position="43"/>
    </location>
</feature>
<keyword evidence="3" id="KW-1185">Reference proteome</keyword>
<feature type="transmembrane region" description="Helical" evidence="1">
    <location>
        <begin position="174"/>
        <end position="195"/>
    </location>
</feature>
<comment type="caution">
    <text evidence="2">The sequence shown here is derived from an EMBL/GenBank/DDBJ whole genome shotgun (WGS) entry which is preliminary data.</text>
</comment>
<feature type="transmembrane region" description="Helical" evidence="1">
    <location>
        <begin position="201"/>
        <end position="219"/>
    </location>
</feature>
<dbReference type="AlphaFoldDB" id="A0A438MC05"/>
<reference evidence="2 3" key="1">
    <citation type="submission" date="2019-01" db="EMBL/GenBank/DDBJ databases">
        <title>Sequencing the genomes of 1000 actinobacteria strains.</title>
        <authorList>
            <person name="Klenk H.-P."/>
        </authorList>
    </citation>
    <scope>NUCLEOTIDE SEQUENCE [LARGE SCALE GENOMIC DNA]</scope>
    <source>
        <strain evidence="2 3">DSM 43925</strain>
    </source>
</reference>
<organism evidence="2 3">
    <name type="scientific">Nonomuraea polychroma</name>
    <dbReference type="NCBI Taxonomy" id="46176"/>
    <lineage>
        <taxon>Bacteria</taxon>
        <taxon>Bacillati</taxon>
        <taxon>Actinomycetota</taxon>
        <taxon>Actinomycetes</taxon>
        <taxon>Streptosporangiales</taxon>
        <taxon>Streptosporangiaceae</taxon>
        <taxon>Nonomuraea</taxon>
    </lineage>
</organism>
<feature type="transmembrane region" description="Helical" evidence="1">
    <location>
        <begin position="143"/>
        <end position="167"/>
    </location>
</feature>
<dbReference type="EMBL" id="SAUN01000001">
    <property type="protein sequence ID" value="RVX43254.1"/>
    <property type="molecule type" value="Genomic_DNA"/>
</dbReference>
<evidence type="ECO:0008006" key="4">
    <source>
        <dbReference type="Google" id="ProtNLM"/>
    </source>
</evidence>
<evidence type="ECO:0000313" key="2">
    <source>
        <dbReference type="EMBL" id="RVX43254.1"/>
    </source>
</evidence>
<name>A0A438MC05_9ACTN</name>
<gene>
    <name evidence="2" type="ORF">EDD27_5929</name>
</gene>
<dbReference type="Proteomes" id="UP000284824">
    <property type="component" value="Unassembled WGS sequence"/>
</dbReference>
<evidence type="ECO:0000256" key="1">
    <source>
        <dbReference type="SAM" id="Phobius"/>
    </source>
</evidence>
<dbReference type="OrthoDB" id="5148077at2"/>
<feature type="transmembrane region" description="Helical" evidence="1">
    <location>
        <begin position="63"/>
        <end position="82"/>
    </location>
</feature>
<keyword evidence="1" id="KW-0472">Membrane</keyword>
<sequence length="232" mass="23463">MTIGSAAVRVRDTRAFRRRALAVLLPLGPLCVAVIRTVLPYGTTDDAAAQLAGVATGQGAQGAVLWLVPIAVLTLVPALFVLTRLALRGAPVLAIIAITLALPGYLGMAALGVSDAAALAAVTAGLSPSDGTALLEALAAQPALSVSVGLFVLGHVVGTVLLGTALWRARVVPAWAGVALVASQPLHLAFVLTGAPKILDGGAWGLTALGFAAAALTLARMSDEEYEPQAWR</sequence>
<keyword evidence="1" id="KW-1133">Transmembrane helix</keyword>